<dbReference type="CDD" id="cd00306">
    <property type="entry name" value="Peptidases_S8_S53"/>
    <property type="match status" value="1"/>
</dbReference>
<dbReference type="InterPro" id="IPR050131">
    <property type="entry name" value="Peptidase_S8_subtilisin-like"/>
</dbReference>
<accession>A0A2B7Z959</accession>
<dbReference type="PANTHER" id="PTHR43806:SF11">
    <property type="entry name" value="CEREVISIN-RELATED"/>
    <property type="match status" value="1"/>
</dbReference>
<sequence length="945" mass="105578">MTECDLHECDEFRVLQDLGALLDGKQVSCQPSPLHPPEYGYFESELRRALRPSGQYLESLAAAFNGAQPKLAGMCRVLERLVKPSIIRSYAVHDPPSAYPNLFALKRFLENPTPSRIFDMASGPNQTLFRLPQDPDELRAELVSLTVANDSLDCTLETTLRTPDHSPPKRNFRVYEDTTTRDCTATVLKALFRGFQCKNHEVMVGLPDSSNAGTSQQRIHLWLSLCLNSGRWQEAMCDSYLDGNLFACTGKICNQLQDHSNEGKRLCFTIKRDKLFGTWHSTVSERVSSDPSSGISLEQFIRSKPDQKRMLYIANQKQMLALQLGYLLLDFYDTEWDSKNIHFLASKENDNQKELLYLSFSSALPASPELPNFQLGHPVLVSFANILLEIHIGTKTSIKINPSDRKKNLQSLIKLWEWVETLENQQRHYNDDYRLEKEYYYFKAIRGCLVVHKKITKALRSNMSERDTVIKIRKEIYREVVSNLELTLGATSGTVKKRRRSDSPPPDSVVCSETRALGARSQSTATTVPFSHASIKTDIPVISDLDRLPSQKKQQMSDPSLERISNPPSCNSNPTMSLLSDITRYSITFDAAVSLDAEDKEASARQIETLIGFRHGILPFSISQDLQPARIAIIDTGIDSTHPYISHDYAPERNTPAQVTFRDYSGAASSIPVDEDGHGTFIAGIILQLAPCVELYVARIGQTRHSIATDPTVDVKVKQAIKDAVEWGTDIISMSFGFDRMTSHLREAIALATKKQTILLASVGNSGNHQGVQYPAGEERVFKIFATDSHDYKARISPPSTDPRYTFGILGCAIESTWPMGVDLLGVSTRLRGSWTVMSGASFSTPIVAALVAIIYQFYDENKALIKLGEHSAGLKTINAIRAILDAMSRASEEHKCNCLVPNMGKGDPGVFSFEADGNNLNWRGQTRIEHFADKLSEIIRHAQV</sequence>
<protein>
    <submittedName>
        <fullName evidence="15">Uncharacterized protein</fullName>
    </submittedName>
</protein>
<dbReference type="PANTHER" id="PTHR43806">
    <property type="entry name" value="PEPTIDASE S8"/>
    <property type="match status" value="1"/>
</dbReference>
<dbReference type="PROSITE" id="PS51892">
    <property type="entry name" value="SUBTILASE"/>
    <property type="match status" value="1"/>
</dbReference>
<organism evidence="15 16">
    <name type="scientific">[Emmonsia] crescens</name>
    <dbReference type="NCBI Taxonomy" id="73230"/>
    <lineage>
        <taxon>Eukaryota</taxon>
        <taxon>Fungi</taxon>
        <taxon>Dikarya</taxon>
        <taxon>Ascomycota</taxon>
        <taxon>Pezizomycotina</taxon>
        <taxon>Eurotiomycetes</taxon>
        <taxon>Eurotiomycetidae</taxon>
        <taxon>Onygenales</taxon>
        <taxon>Ajellomycetaceae</taxon>
        <taxon>Emergomyces</taxon>
    </lineage>
</organism>
<dbReference type="SUPFAM" id="SSF52743">
    <property type="entry name" value="Subtilisin-like"/>
    <property type="match status" value="1"/>
</dbReference>
<evidence type="ECO:0000256" key="4">
    <source>
        <dbReference type="ARBA" id="ARBA00022670"/>
    </source>
</evidence>
<comment type="similarity">
    <text evidence="2 11">Belongs to the peptidase S8 family.</text>
</comment>
<name>A0A2B7Z959_9EURO</name>
<keyword evidence="8" id="KW-0843">Virulence</keyword>
<reference evidence="15 16" key="1">
    <citation type="submission" date="2017-10" db="EMBL/GenBank/DDBJ databases">
        <title>Comparative genomics in systemic dimorphic fungi from Ajellomycetaceae.</title>
        <authorList>
            <person name="Munoz J.F."/>
            <person name="Mcewen J.G."/>
            <person name="Clay O.K."/>
            <person name="Cuomo C.A."/>
        </authorList>
    </citation>
    <scope>NUCLEOTIDE SEQUENCE [LARGE SCALE GENOMIC DNA]</scope>
    <source>
        <strain evidence="15 16">UAMH4076</strain>
    </source>
</reference>
<dbReference type="InterPro" id="IPR015500">
    <property type="entry name" value="Peptidase_S8_subtilisin-rel"/>
</dbReference>
<evidence type="ECO:0000256" key="1">
    <source>
        <dbReference type="ARBA" id="ARBA00004613"/>
    </source>
</evidence>
<dbReference type="InterPro" id="IPR023827">
    <property type="entry name" value="Peptidase_S8_Asp-AS"/>
</dbReference>
<proteinExistence type="inferred from homology"/>
<dbReference type="Pfam" id="PF24476">
    <property type="entry name" value="DUF7580"/>
    <property type="match status" value="1"/>
</dbReference>
<keyword evidence="6 11" id="KW-0378">Hydrolase</keyword>
<evidence type="ECO:0000259" key="14">
    <source>
        <dbReference type="Pfam" id="PF24476"/>
    </source>
</evidence>
<keyword evidence="4 11" id="KW-0645">Protease</keyword>
<evidence type="ECO:0000256" key="2">
    <source>
        <dbReference type="ARBA" id="ARBA00011073"/>
    </source>
</evidence>
<keyword evidence="9" id="KW-0865">Zymogen</keyword>
<evidence type="ECO:0000256" key="7">
    <source>
        <dbReference type="ARBA" id="ARBA00022825"/>
    </source>
</evidence>
<evidence type="ECO:0000256" key="9">
    <source>
        <dbReference type="ARBA" id="ARBA00023145"/>
    </source>
</evidence>
<gene>
    <name evidence="15" type="ORF">GX50_07516</name>
</gene>
<dbReference type="Gene3D" id="3.40.50.200">
    <property type="entry name" value="Peptidase S8/S53 domain"/>
    <property type="match status" value="1"/>
</dbReference>
<dbReference type="GO" id="GO:0004252">
    <property type="term" value="F:serine-type endopeptidase activity"/>
    <property type="evidence" value="ECO:0007669"/>
    <property type="project" value="UniProtKB-UniRule"/>
</dbReference>
<keyword evidence="7 11" id="KW-0720">Serine protease</keyword>
<evidence type="ECO:0000256" key="8">
    <source>
        <dbReference type="ARBA" id="ARBA00023026"/>
    </source>
</evidence>
<feature type="active site" description="Charge relay system" evidence="11">
    <location>
        <position position="635"/>
    </location>
</feature>
<feature type="region of interest" description="Disordered" evidence="12">
    <location>
        <begin position="547"/>
        <end position="573"/>
    </location>
</feature>
<evidence type="ECO:0000256" key="6">
    <source>
        <dbReference type="ARBA" id="ARBA00022801"/>
    </source>
</evidence>
<keyword evidence="5" id="KW-0732">Signal</keyword>
<evidence type="ECO:0000259" key="13">
    <source>
        <dbReference type="Pfam" id="PF00082"/>
    </source>
</evidence>
<evidence type="ECO:0000256" key="10">
    <source>
        <dbReference type="ARBA" id="ARBA00023180"/>
    </source>
</evidence>
<dbReference type="InterPro" id="IPR000209">
    <property type="entry name" value="Peptidase_S8/S53_dom"/>
</dbReference>
<feature type="domain" description="DUF7580" evidence="14">
    <location>
        <begin position="176"/>
        <end position="488"/>
    </location>
</feature>
<dbReference type="InterPro" id="IPR036852">
    <property type="entry name" value="Peptidase_S8/S53_dom_sf"/>
</dbReference>
<dbReference type="PROSITE" id="PS00136">
    <property type="entry name" value="SUBTILASE_ASP"/>
    <property type="match status" value="1"/>
</dbReference>
<dbReference type="InterPro" id="IPR056002">
    <property type="entry name" value="DUF7580"/>
</dbReference>
<comment type="subcellular location">
    <subcellularLocation>
        <location evidence="1">Secreted</location>
    </subcellularLocation>
</comment>
<dbReference type="Pfam" id="PF00082">
    <property type="entry name" value="Peptidase_S8"/>
    <property type="match status" value="1"/>
</dbReference>
<keyword evidence="3" id="KW-0964">Secreted</keyword>
<feature type="domain" description="Peptidase S8/S53" evidence="13">
    <location>
        <begin position="631"/>
        <end position="861"/>
    </location>
</feature>
<evidence type="ECO:0000256" key="3">
    <source>
        <dbReference type="ARBA" id="ARBA00022525"/>
    </source>
</evidence>
<feature type="active site" description="Charge relay system" evidence="11">
    <location>
        <position position="842"/>
    </location>
</feature>
<dbReference type="PRINTS" id="PR00723">
    <property type="entry name" value="SUBTILISIN"/>
</dbReference>
<keyword evidence="16" id="KW-1185">Reference proteome</keyword>
<evidence type="ECO:0000256" key="12">
    <source>
        <dbReference type="SAM" id="MobiDB-lite"/>
    </source>
</evidence>
<dbReference type="EMBL" id="PDND01000216">
    <property type="protein sequence ID" value="PGH29733.1"/>
    <property type="molecule type" value="Genomic_DNA"/>
</dbReference>
<dbReference type="GO" id="GO:0006508">
    <property type="term" value="P:proteolysis"/>
    <property type="evidence" value="ECO:0007669"/>
    <property type="project" value="UniProtKB-KW"/>
</dbReference>
<comment type="caution">
    <text evidence="15">The sequence shown here is derived from an EMBL/GenBank/DDBJ whole genome shotgun (WGS) entry which is preliminary data.</text>
</comment>
<dbReference type="VEuPathDB" id="FungiDB:EMCG_04298"/>
<dbReference type="Proteomes" id="UP000226031">
    <property type="component" value="Unassembled WGS sequence"/>
</dbReference>
<evidence type="ECO:0000256" key="11">
    <source>
        <dbReference type="PROSITE-ProRule" id="PRU01240"/>
    </source>
</evidence>
<dbReference type="GO" id="GO:0005576">
    <property type="term" value="C:extracellular region"/>
    <property type="evidence" value="ECO:0007669"/>
    <property type="project" value="UniProtKB-SubCell"/>
</dbReference>
<feature type="active site" description="Charge relay system" evidence="11">
    <location>
        <position position="678"/>
    </location>
</feature>
<feature type="region of interest" description="Disordered" evidence="12">
    <location>
        <begin position="492"/>
        <end position="511"/>
    </location>
</feature>
<evidence type="ECO:0000313" key="15">
    <source>
        <dbReference type="EMBL" id="PGH29733.1"/>
    </source>
</evidence>
<dbReference type="STRING" id="73230.A0A2B7Z959"/>
<evidence type="ECO:0000256" key="5">
    <source>
        <dbReference type="ARBA" id="ARBA00022729"/>
    </source>
</evidence>
<dbReference type="AlphaFoldDB" id="A0A2B7Z959"/>
<keyword evidence="10" id="KW-0325">Glycoprotein</keyword>
<evidence type="ECO:0000313" key="16">
    <source>
        <dbReference type="Proteomes" id="UP000226031"/>
    </source>
</evidence>